<evidence type="ECO:0000256" key="9">
    <source>
        <dbReference type="ARBA" id="ARBA00031083"/>
    </source>
</evidence>
<comment type="catalytic activity">
    <reaction evidence="10">
        <text>N(6),N(6)-dimethyl-L-lysyl(36)-[histone H3] + 2 2-oxoglutarate + 2 O2 = L-lysyl(36)-[histone H3] + 2 formaldehyde + 2 succinate + 2 CO2</text>
        <dbReference type="Rhea" id="RHEA:42032"/>
        <dbReference type="Rhea" id="RHEA-COMP:9785"/>
        <dbReference type="Rhea" id="RHEA-COMP:9787"/>
        <dbReference type="ChEBI" id="CHEBI:15379"/>
        <dbReference type="ChEBI" id="CHEBI:16526"/>
        <dbReference type="ChEBI" id="CHEBI:16810"/>
        <dbReference type="ChEBI" id="CHEBI:16842"/>
        <dbReference type="ChEBI" id="CHEBI:29969"/>
        <dbReference type="ChEBI" id="CHEBI:30031"/>
        <dbReference type="ChEBI" id="CHEBI:61976"/>
        <dbReference type="EC" id="1.14.11.27"/>
    </reaction>
</comment>
<proteinExistence type="inferred from homology"/>
<evidence type="ECO:0000259" key="11">
    <source>
        <dbReference type="PROSITE" id="PS51184"/>
    </source>
</evidence>
<protein>
    <recommendedName>
        <fullName evidence="3">[histone H3]-dimethyl-L-lysine(36) demethylase</fullName>
        <ecNumber evidence="3">1.14.11.27</ecNumber>
    </recommendedName>
    <alternativeName>
        <fullName evidence="9">[Histone-H3]-lysine-36 demethylase 1</fullName>
    </alternativeName>
</protein>
<evidence type="ECO:0000313" key="13">
    <source>
        <dbReference type="Proteomes" id="UP000054279"/>
    </source>
</evidence>
<keyword evidence="7" id="KW-0805">Transcription regulation</keyword>
<keyword evidence="4" id="KW-0479">Metal-binding</keyword>
<dbReference type="Pfam" id="PF02373">
    <property type="entry name" value="JmjC"/>
    <property type="match status" value="1"/>
</dbReference>
<dbReference type="SUPFAM" id="SSF51197">
    <property type="entry name" value="Clavaminate synthase-like"/>
    <property type="match status" value="1"/>
</dbReference>
<comment type="cofactor">
    <cofactor evidence="1">
        <name>Fe(2+)</name>
        <dbReference type="ChEBI" id="CHEBI:29033"/>
    </cofactor>
</comment>
<dbReference type="EC" id="1.14.11.27" evidence="3"/>
<organism evidence="12 13">
    <name type="scientific">Sphaerobolus stellatus (strain SS14)</name>
    <dbReference type="NCBI Taxonomy" id="990650"/>
    <lineage>
        <taxon>Eukaryota</taxon>
        <taxon>Fungi</taxon>
        <taxon>Dikarya</taxon>
        <taxon>Basidiomycota</taxon>
        <taxon>Agaricomycotina</taxon>
        <taxon>Agaricomycetes</taxon>
        <taxon>Phallomycetidae</taxon>
        <taxon>Geastrales</taxon>
        <taxon>Sphaerobolaceae</taxon>
        <taxon>Sphaerobolus</taxon>
    </lineage>
</organism>
<accession>A0A0C9VAL2</accession>
<keyword evidence="5" id="KW-0560">Oxidoreductase</keyword>
<dbReference type="PROSITE" id="PS51184">
    <property type="entry name" value="JMJC"/>
    <property type="match status" value="1"/>
</dbReference>
<dbReference type="PANTHER" id="PTHR23123">
    <property type="entry name" value="PHD/F-BOX CONTAINING PROTEIN"/>
    <property type="match status" value="1"/>
</dbReference>
<evidence type="ECO:0000256" key="6">
    <source>
        <dbReference type="ARBA" id="ARBA00023004"/>
    </source>
</evidence>
<feature type="domain" description="JmjC" evidence="11">
    <location>
        <begin position="24"/>
        <end position="182"/>
    </location>
</feature>
<dbReference type="GO" id="GO:0140680">
    <property type="term" value="F:histone H3K36me/H3K36me2 demethylase activity"/>
    <property type="evidence" value="ECO:0007669"/>
    <property type="project" value="UniProtKB-EC"/>
</dbReference>
<comment type="similarity">
    <text evidence="2">Belongs to the JHDM1 histone demethylase family.</text>
</comment>
<dbReference type="Proteomes" id="UP000054279">
    <property type="component" value="Unassembled WGS sequence"/>
</dbReference>
<evidence type="ECO:0000256" key="5">
    <source>
        <dbReference type="ARBA" id="ARBA00023002"/>
    </source>
</evidence>
<dbReference type="HOGENOM" id="CLU_003540_1_0_1"/>
<evidence type="ECO:0000256" key="3">
    <source>
        <dbReference type="ARBA" id="ARBA00013246"/>
    </source>
</evidence>
<feature type="non-terminal residue" evidence="12">
    <location>
        <position position="1"/>
    </location>
</feature>
<dbReference type="OrthoDB" id="5876800at2759"/>
<evidence type="ECO:0000256" key="1">
    <source>
        <dbReference type="ARBA" id="ARBA00001954"/>
    </source>
</evidence>
<evidence type="ECO:0000256" key="4">
    <source>
        <dbReference type="ARBA" id="ARBA00022723"/>
    </source>
</evidence>
<evidence type="ECO:0000256" key="7">
    <source>
        <dbReference type="ARBA" id="ARBA00023015"/>
    </source>
</evidence>
<gene>
    <name evidence="12" type="ORF">M422DRAFT_168927</name>
</gene>
<dbReference type="InterPro" id="IPR050690">
    <property type="entry name" value="JHDM1_Histone_Demethylase"/>
</dbReference>
<keyword evidence="8" id="KW-0804">Transcription</keyword>
<evidence type="ECO:0000256" key="8">
    <source>
        <dbReference type="ARBA" id="ARBA00023163"/>
    </source>
</evidence>
<dbReference type="AlphaFoldDB" id="A0A0C9VAL2"/>
<dbReference type="Gene3D" id="2.60.120.650">
    <property type="entry name" value="Cupin"/>
    <property type="match status" value="1"/>
</dbReference>
<evidence type="ECO:0000256" key="10">
    <source>
        <dbReference type="ARBA" id="ARBA00047915"/>
    </source>
</evidence>
<sequence>KWSEYYALAPEAREKIRNVISLEFSNTPLAEKVSPPRIVKELDWVDNFWPPNKKSPGQWPKVQMYCLMGVANAWTDWHVDFAGSSVYYHIFKGAKTFYFIRPTPVNLTAYEKWSGSDMQSSTWLGDLVDEVVKVELTEGNTMIIPTGWIHAVHTPIDSIVFGGNFLHSWNVATQLRVRDIEISTHVPKKFRFPLFTKYVPPPPHPISLPLIT</sequence>
<dbReference type="InterPro" id="IPR003347">
    <property type="entry name" value="JmjC_dom"/>
</dbReference>
<dbReference type="SMART" id="SM00558">
    <property type="entry name" value="JmjC"/>
    <property type="match status" value="1"/>
</dbReference>
<evidence type="ECO:0000256" key="2">
    <source>
        <dbReference type="ARBA" id="ARBA00008037"/>
    </source>
</evidence>
<reference evidence="12 13" key="1">
    <citation type="submission" date="2014-06" db="EMBL/GenBank/DDBJ databases">
        <title>Evolutionary Origins and Diversification of the Mycorrhizal Mutualists.</title>
        <authorList>
            <consortium name="DOE Joint Genome Institute"/>
            <consortium name="Mycorrhizal Genomics Consortium"/>
            <person name="Kohler A."/>
            <person name="Kuo A."/>
            <person name="Nagy L.G."/>
            <person name="Floudas D."/>
            <person name="Copeland A."/>
            <person name="Barry K.W."/>
            <person name="Cichocki N."/>
            <person name="Veneault-Fourrey C."/>
            <person name="LaButti K."/>
            <person name="Lindquist E.A."/>
            <person name="Lipzen A."/>
            <person name="Lundell T."/>
            <person name="Morin E."/>
            <person name="Murat C."/>
            <person name="Riley R."/>
            <person name="Ohm R."/>
            <person name="Sun H."/>
            <person name="Tunlid A."/>
            <person name="Henrissat B."/>
            <person name="Grigoriev I.V."/>
            <person name="Hibbett D.S."/>
            <person name="Martin F."/>
        </authorList>
    </citation>
    <scope>NUCLEOTIDE SEQUENCE [LARGE SCALE GENOMIC DNA]</scope>
    <source>
        <strain evidence="12 13">SS14</strain>
    </source>
</reference>
<evidence type="ECO:0000313" key="12">
    <source>
        <dbReference type="EMBL" id="KIJ43994.1"/>
    </source>
</evidence>
<dbReference type="GO" id="GO:0046872">
    <property type="term" value="F:metal ion binding"/>
    <property type="evidence" value="ECO:0007669"/>
    <property type="project" value="UniProtKB-KW"/>
</dbReference>
<name>A0A0C9VAL2_SPHS4</name>
<dbReference type="EMBL" id="KN837119">
    <property type="protein sequence ID" value="KIJ43994.1"/>
    <property type="molecule type" value="Genomic_DNA"/>
</dbReference>
<keyword evidence="6" id="KW-0408">Iron</keyword>
<keyword evidence="13" id="KW-1185">Reference proteome</keyword>